<dbReference type="AlphaFoldDB" id="A0A917PR22"/>
<comment type="similarity">
    <text evidence="1 2">Belongs to the UPF0178 family.</text>
</comment>
<gene>
    <name evidence="4" type="ORF">GCM10007063_09100</name>
</gene>
<reference evidence="4" key="2">
    <citation type="submission" date="2020-09" db="EMBL/GenBank/DDBJ databases">
        <authorList>
            <person name="Sun Q."/>
            <person name="Ohkuma M."/>
        </authorList>
    </citation>
    <scope>NUCLEOTIDE SEQUENCE</scope>
    <source>
        <strain evidence="4">JCM 12580</strain>
    </source>
</reference>
<evidence type="ECO:0000313" key="5">
    <source>
        <dbReference type="Proteomes" id="UP000658382"/>
    </source>
</evidence>
<feature type="region of interest" description="Disordered" evidence="3">
    <location>
        <begin position="151"/>
        <end position="176"/>
    </location>
</feature>
<dbReference type="InterPro" id="IPR003791">
    <property type="entry name" value="UPF0178"/>
</dbReference>
<dbReference type="PANTHER" id="PTHR35146:SF1">
    <property type="entry name" value="UPF0178 PROTEIN YAII"/>
    <property type="match status" value="1"/>
</dbReference>
<evidence type="ECO:0000313" key="4">
    <source>
        <dbReference type="EMBL" id="GGJ88757.1"/>
    </source>
</evidence>
<sequence>MKVYVDADACPVKKTIISVARDFDIPVILVKSFSHFSHDDEKPGVETIYVDTGAEAADYRIMQLTRKGDIIITQDYGLASLGLSKGCTVLHHKGFTYTNQNIDHLLQTRYVNAVARKSGKRTKGPKAFNTEDEVKFRDLFRKTLEKTRYDFEHPKEDIKQEMREKDTGDDTGEERS</sequence>
<comment type="caution">
    <text evidence="4">The sequence shown here is derived from an EMBL/GenBank/DDBJ whole genome shotgun (WGS) entry which is preliminary data.</text>
</comment>
<dbReference type="Proteomes" id="UP000658382">
    <property type="component" value="Unassembled WGS sequence"/>
</dbReference>
<keyword evidence="5" id="KW-1185">Reference proteome</keyword>
<proteinExistence type="inferred from homology"/>
<accession>A0A917PR22</accession>
<evidence type="ECO:0000256" key="2">
    <source>
        <dbReference type="HAMAP-Rule" id="MF_00489"/>
    </source>
</evidence>
<dbReference type="EMBL" id="BMNQ01000007">
    <property type="protein sequence ID" value="GGJ88757.1"/>
    <property type="molecule type" value="Genomic_DNA"/>
</dbReference>
<evidence type="ECO:0000256" key="1">
    <source>
        <dbReference type="ARBA" id="ARBA00008522"/>
    </source>
</evidence>
<name>A0A917PR22_9BACI</name>
<dbReference type="Pfam" id="PF02639">
    <property type="entry name" value="DUF188"/>
    <property type="match status" value="1"/>
</dbReference>
<reference evidence="4" key="1">
    <citation type="journal article" date="2014" name="Int. J. Syst. Evol. Microbiol.">
        <title>Complete genome sequence of Corynebacterium casei LMG S-19264T (=DSM 44701T), isolated from a smear-ripened cheese.</title>
        <authorList>
            <consortium name="US DOE Joint Genome Institute (JGI-PGF)"/>
            <person name="Walter F."/>
            <person name="Albersmeier A."/>
            <person name="Kalinowski J."/>
            <person name="Ruckert C."/>
        </authorList>
    </citation>
    <scope>NUCLEOTIDE SEQUENCE</scope>
    <source>
        <strain evidence="4">JCM 12580</strain>
    </source>
</reference>
<evidence type="ECO:0000256" key="3">
    <source>
        <dbReference type="SAM" id="MobiDB-lite"/>
    </source>
</evidence>
<dbReference type="PANTHER" id="PTHR35146">
    <property type="entry name" value="UPF0178 PROTEIN YAII"/>
    <property type="match status" value="1"/>
</dbReference>
<dbReference type="HAMAP" id="MF_00489">
    <property type="entry name" value="UPF0178"/>
    <property type="match status" value="1"/>
</dbReference>
<dbReference type="NCBIfam" id="NF001095">
    <property type="entry name" value="PRK00124.1"/>
    <property type="match status" value="1"/>
</dbReference>
<organism evidence="4 5">
    <name type="scientific">Lentibacillus kapialis</name>
    <dbReference type="NCBI Taxonomy" id="340214"/>
    <lineage>
        <taxon>Bacteria</taxon>
        <taxon>Bacillati</taxon>
        <taxon>Bacillota</taxon>
        <taxon>Bacilli</taxon>
        <taxon>Bacillales</taxon>
        <taxon>Bacillaceae</taxon>
        <taxon>Lentibacillus</taxon>
    </lineage>
</organism>
<protein>
    <recommendedName>
        <fullName evidence="2">UPF0178 protein GCM10007063_09100</fullName>
    </recommendedName>
</protein>